<evidence type="ECO:0000256" key="1">
    <source>
        <dbReference type="ARBA" id="ARBA00005854"/>
    </source>
</evidence>
<dbReference type="InterPro" id="IPR036291">
    <property type="entry name" value="NAD(P)-bd_dom_sf"/>
</dbReference>
<dbReference type="GO" id="GO:0016616">
    <property type="term" value="F:oxidoreductase activity, acting on the CH-OH group of donors, NAD or NADP as acceptor"/>
    <property type="evidence" value="ECO:0007669"/>
    <property type="project" value="InterPro"/>
</dbReference>
<dbReference type="OrthoDB" id="298012at2759"/>
<dbReference type="SUPFAM" id="SSF51735">
    <property type="entry name" value="NAD(P)-binding Rossmann-fold domains"/>
    <property type="match status" value="1"/>
</dbReference>
<gene>
    <name evidence="7" type="ORF">BDW47DRAFT_133679</name>
</gene>
<evidence type="ECO:0000256" key="2">
    <source>
        <dbReference type="ARBA" id="ARBA00023002"/>
    </source>
</evidence>
<keyword evidence="3" id="KW-0520">NAD</keyword>
<keyword evidence="8" id="KW-1185">Reference proteome</keyword>
<sequence length="348" mass="37868">MPNPTIAVLDDYQRVSTTPLTPLTPHFTIHHFPETLNPADPASHAALITRLHPYDIIIAQRERTPLPASILSALPNLKLILTTGARNRAIDTAYCAQRGIPVAGTSGPRSSTTAHSTVQHTWALILALARHVVRDDAALKRPGGETWQGETLGMNLAGKTLGLVGLGKLGAEVARVAVLAFDMRVVAWSENLTPEKVDAVAREIGVGEGKMRCAESKEELFKVADVVSLHYVLSERSRGVVGRVELERMKGGALLVNTSRGPLVDEMALLETLSRGGIRGAALDVFDLEPLPADSPWRTTAWGTEGRSEVVLTPHMGYGDEQIHAWYEEVARNLARWRDGEELTTRLN</sequence>
<evidence type="ECO:0000256" key="3">
    <source>
        <dbReference type="ARBA" id="ARBA00023027"/>
    </source>
</evidence>
<feature type="domain" description="D-isomer specific 2-hydroxyacid dehydrogenase NAD-binding" evidence="6">
    <location>
        <begin position="123"/>
        <end position="317"/>
    </location>
</feature>
<proteinExistence type="inferred from homology"/>
<name>A0A2I2FKV8_ASPCN</name>
<feature type="domain" description="D-isomer specific 2-hydroxyacid dehydrogenase catalytic" evidence="5">
    <location>
        <begin position="40"/>
        <end position="348"/>
    </location>
</feature>
<evidence type="ECO:0000313" key="7">
    <source>
        <dbReference type="EMBL" id="PLB41275.1"/>
    </source>
</evidence>
<dbReference type="GO" id="GO:0051287">
    <property type="term" value="F:NAD binding"/>
    <property type="evidence" value="ECO:0007669"/>
    <property type="project" value="InterPro"/>
</dbReference>
<dbReference type="PANTHER" id="PTHR42789:SF1">
    <property type="entry name" value="D-ISOMER SPECIFIC 2-HYDROXYACID DEHYDROGENASE FAMILY PROTEIN (AFU_ORTHOLOGUE AFUA_6G10090)"/>
    <property type="match status" value="1"/>
</dbReference>
<dbReference type="GeneID" id="36525056"/>
<dbReference type="Proteomes" id="UP000234585">
    <property type="component" value="Unassembled WGS sequence"/>
</dbReference>
<dbReference type="STRING" id="41067.A0A2I2FKV8"/>
<dbReference type="InterPro" id="IPR050857">
    <property type="entry name" value="D-2-hydroxyacid_DH"/>
</dbReference>
<reference evidence="7 8" key="1">
    <citation type="submission" date="2017-12" db="EMBL/GenBank/DDBJ databases">
        <authorList>
            <consortium name="DOE Joint Genome Institute"/>
            <person name="Haridas S."/>
            <person name="Kjaerbolling I."/>
            <person name="Vesth T.C."/>
            <person name="Frisvad J.C."/>
            <person name="Nybo J.L."/>
            <person name="Theobald S."/>
            <person name="Kuo A."/>
            <person name="Bowyer P."/>
            <person name="Matsuda Y."/>
            <person name="Mondo S."/>
            <person name="Lyhne E.K."/>
            <person name="Kogle M.E."/>
            <person name="Clum A."/>
            <person name="Lipzen A."/>
            <person name="Salamov A."/>
            <person name="Ngan C.Y."/>
            <person name="Daum C."/>
            <person name="Chiniquy J."/>
            <person name="Barry K."/>
            <person name="LaButti K."/>
            <person name="Simmons B.A."/>
            <person name="Magnuson J.K."/>
            <person name="Mortensen U.H."/>
            <person name="Larsen T.O."/>
            <person name="Grigoriev I.V."/>
            <person name="Baker S.E."/>
            <person name="Andersen M.R."/>
            <person name="Nordberg H.P."/>
            <person name="Cantor M.N."/>
            <person name="Hua S.X."/>
        </authorList>
    </citation>
    <scope>NUCLEOTIDE SEQUENCE [LARGE SCALE GENOMIC DNA]</scope>
    <source>
        <strain evidence="7 8">CBS 102.13</strain>
    </source>
</reference>
<dbReference type="PANTHER" id="PTHR42789">
    <property type="entry name" value="D-ISOMER SPECIFIC 2-HYDROXYACID DEHYDROGENASE FAMILY PROTEIN (AFU_ORTHOLOGUE AFUA_6G10090)"/>
    <property type="match status" value="1"/>
</dbReference>
<accession>A0A2I2FKV8</accession>
<dbReference type="InterPro" id="IPR006139">
    <property type="entry name" value="D-isomer_2_OHA_DH_cat_dom"/>
</dbReference>
<comment type="similarity">
    <text evidence="1 4">Belongs to the D-isomer specific 2-hydroxyacid dehydrogenase family.</text>
</comment>
<dbReference type="EMBL" id="KZ559121">
    <property type="protein sequence ID" value="PLB41275.1"/>
    <property type="molecule type" value="Genomic_DNA"/>
</dbReference>
<keyword evidence="2 4" id="KW-0560">Oxidoreductase</keyword>
<dbReference type="RefSeq" id="XP_024675287.1">
    <property type="nucleotide sequence ID" value="XM_024817896.1"/>
</dbReference>
<dbReference type="AlphaFoldDB" id="A0A2I2FKV8"/>
<evidence type="ECO:0000259" key="5">
    <source>
        <dbReference type="Pfam" id="PF00389"/>
    </source>
</evidence>
<evidence type="ECO:0000259" key="6">
    <source>
        <dbReference type="Pfam" id="PF02826"/>
    </source>
</evidence>
<dbReference type="InterPro" id="IPR029753">
    <property type="entry name" value="D-isomer_DH_CS"/>
</dbReference>
<dbReference type="Pfam" id="PF00389">
    <property type="entry name" value="2-Hacid_dh"/>
    <property type="match status" value="1"/>
</dbReference>
<dbReference type="Pfam" id="PF02826">
    <property type="entry name" value="2-Hacid_dh_C"/>
    <property type="match status" value="1"/>
</dbReference>
<organism evidence="7 8">
    <name type="scientific">Aspergillus candidus</name>
    <dbReference type="NCBI Taxonomy" id="41067"/>
    <lineage>
        <taxon>Eukaryota</taxon>
        <taxon>Fungi</taxon>
        <taxon>Dikarya</taxon>
        <taxon>Ascomycota</taxon>
        <taxon>Pezizomycotina</taxon>
        <taxon>Eurotiomycetes</taxon>
        <taxon>Eurotiomycetidae</taxon>
        <taxon>Eurotiales</taxon>
        <taxon>Aspergillaceae</taxon>
        <taxon>Aspergillus</taxon>
        <taxon>Aspergillus subgen. Circumdati</taxon>
    </lineage>
</organism>
<dbReference type="InterPro" id="IPR006140">
    <property type="entry name" value="D-isomer_DH_NAD-bd"/>
</dbReference>
<evidence type="ECO:0000256" key="4">
    <source>
        <dbReference type="RuleBase" id="RU003719"/>
    </source>
</evidence>
<dbReference type="Gene3D" id="3.40.50.720">
    <property type="entry name" value="NAD(P)-binding Rossmann-like Domain"/>
    <property type="match status" value="2"/>
</dbReference>
<dbReference type="SUPFAM" id="SSF52283">
    <property type="entry name" value="Formate/glycerate dehydrogenase catalytic domain-like"/>
    <property type="match status" value="1"/>
</dbReference>
<evidence type="ECO:0000313" key="8">
    <source>
        <dbReference type="Proteomes" id="UP000234585"/>
    </source>
</evidence>
<dbReference type="PROSITE" id="PS00671">
    <property type="entry name" value="D_2_HYDROXYACID_DH_3"/>
    <property type="match status" value="1"/>
</dbReference>
<protein>
    <submittedName>
        <fullName evidence="7">D-isomer specific 2-hydroxyacid dehydrogenase</fullName>
    </submittedName>
</protein>
<dbReference type="CDD" id="cd12169">
    <property type="entry name" value="PGDH_like_1"/>
    <property type="match status" value="1"/>
</dbReference>